<dbReference type="InterPro" id="IPR007420">
    <property type="entry name" value="DUF465"/>
</dbReference>
<dbReference type="Gene3D" id="6.10.280.50">
    <property type="match status" value="1"/>
</dbReference>
<dbReference type="InterPro" id="IPR038444">
    <property type="entry name" value="DUF465_sf"/>
</dbReference>
<evidence type="ECO:0008006" key="2">
    <source>
        <dbReference type="Google" id="ProtNLM"/>
    </source>
</evidence>
<dbReference type="EMBL" id="MN079082">
    <property type="protein sequence ID" value="QEA04299.1"/>
    <property type="molecule type" value="Genomic_DNA"/>
</dbReference>
<dbReference type="Pfam" id="PF04325">
    <property type="entry name" value="DUF465"/>
    <property type="match status" value="1"/>
</dbReference>
<accession>A0A5B8R5X7</accession>
<dbReference type="AlphaFoldDB" id="A0A5B8R5X7"/>
<protein>
    <recommendedName>
        <fullName evidence="2">GTP-binding protein</fullName>
    </recommendedName>
</protein>
<gene>
    <name evidence="1" type="ORF">KBTEX_00607</name>
</gene>
<organism evidence="1">
    <name type="scientific">uncultured organism</name>
    <dbReference type="NCBI Taxonomy" id="155900"/>
    <lineage>
        <taxon>unclassified sequences</taxon>
        <taxon>environmental samples</taxon>
    </lineage>
</organism>
<proteinExistence type="predicted"/>
<name>A0A5B8R5X7_9ZZZZ</name>
<reference evidence="1" key="1">
    <citation type="submission" date="2019-06" db="EMBL/GenBank/DDBJ databases">
        <authorList>
            <person name="Murdoch R.W."/>
            <person name="Fathepure B."/>
        </authorList>
    </citation>
    <scope>NUCLEOTIDE SEQUENCE</scope>
</reference>
<evidence type="ECO:0000313" key="1">
    <source>
        <dbReference type="EMBL" id="QEA04299.1"/>
    </source>
</evidence>
<sequence>MQIEKHDLVHEFPEFRERIHELKMNDRHFARLFDEYHEVDHEVRRIEEGNETPSDDYVEDRKKRRVQLKDELYAMLSDGQ</sequence>